<dbReference type="GO" id="GO:0003677">
    <property type="term" value="F:DNA binding"/>
    <property type="evidence" value="ECO:0007669"/>
    <property type="project" value="InterPro"/>
</dbReference>
<evidence type="ECO:0000259" key="2">
    <source>
        <dbReference type="Pfam" id="PF02384"/>
    </source>
</evidence>
<dbReference type="AlphaFoldDB" id="A0A0H3CU99"/>
<dbReference type="RefSeq" id="WP_013087183.1">
    <property type="nucleotide sequence ID" value="NC_014107.1"/>
</dbReference>
<keyword evidence="3" id="KW-0614">Plasmid</keyword>
<evidence type="ECO:0000313" key="4">
    <source>
        <dbReference type="Proteomes" id="UP000002363"/>
    </source>
</evidence>
<evidence type="ECO:0000313" key="3">
    <source>
        <dbReference type="EMBL" id="ADF64823.1"/>
    </source>
</evidence>
<dbReference type="OrthoDB" id="9784823at2"/>
<gene>
    <name evidence="3" type="ordered locus">ECL_A136</name>
</gene>
<reference evidence="3 4" key="1">
    <citation type="journal article" date="2010" name="J. Bacteriol.">
        <title>Complete genome sequence of Enterobacter cloacae subsp. cloacae type strain ATCC 13047.</title>
        <authorList>
            <person name="Ren Y."/>
            <person name="Ren Y."/>
            <person name="Zhou Z."/>
            <person name="Guo X."/>
            <person name="Li Y."/>
            <person name="Feng L."/>
            <person name="Wang L."/>
        </authorList>
    </citation>
    <scope>NUCLEOTIDE SEQUENCE [LARGE SCALE GENOMIC DNA]</scope>
    <source>
        <strain evidence="4">ATCC 13047 / DSM 30054 / NBRC 13535 / NCTC 10005 / WDCM 00083 / NCDC 279-56</strain>
        <plasmid evidence="3">pECL_A</plasmid>
    </source>
</reference>
<dbReference type="InterPro" id="IPR029063">
    <property type="entry name" value="SAM-dependent_MTases_sf"/>
</dbReference>
<dbReference type="GO" id="GO:0008170">
    <property type="term" value="F:N-methyltransferase activity"/>
    <property type="evidence" value="ECO:0007669"/>
    <property type="project" value="InterPro"/>
</dbReference>
<accession>A0A0H3CU99</accession>
<geneLocation type="plasmid" evidence="3 4">
    <name>pECL_A</name>
</geneLocation>
<dbReference type="Gene3D" id="3.40.50.150">
    <property type="entry name" value="Vaccinia Virus protein VP39"/>
    <property type="match status" value="1"/>
</dbReference>
<dbReference type="HOGENOM" id="CLU_072010_3_0_6"/>
<sequence length="263" mass="29294">MSQLSFESLFLADQADLQPRASAPARMLSPAEARKQFASVFRQTAKNMRRSEVFSDFITLAASELDLARIRSPENIENSRRICARYQPDDLDAMKQLFCLLVEGLAGDIHDFLGALYMEQELGADEMGQYFSPSCISRLMAGLLMPGAQETIKREGWMTLDEPACGSAGMVIAFAYWMAEAGYNPSEQLYATCTDIDPMVADMAFIQLALLGIPAKVVTGNTLTLKANRVRYTPVYYFNDWQGRLAFRSRLDAMKNFLATVAA</sequence>
<dbReference type="Proteomes" id="UP000002363">
    <property type="component" value="Plasmid pECL_A"/>
</dbReference>
<dbReference type="EnsemblBacteria" id="ADF64823">
    <property type="protein sequence ID" value="ADF64823"/>
    <property type="gene ID" value="ECL_A136"/>
</dbReference>
<dbReference type="Pfam" id="PF02384">
    <property type="entry name" value="N6_Mtase"/>
    <property type="match status" value="1"/>
</dbReference>
<dbReference type="PATRIC" id="fig|716541.4.peg.116"/>
<proteinExistence type="inferred from homology"/>
<dbReference type="SUPFAM" id="SSF53335">
    <property type="entry name" value="S-adenosyl-L-methionine-dependent methyltransferases"/>
    <property type="match status" value="1"/>
</dbReference>
<evidence type="ECO:0000256" key="1">
    <source>
        <dbReference type="ARBA" id="ARBA00006594"/>
    </source>
</evidence>
<dbReference type="EMBL" id="CP001919">
    <property type="protein sequence ID" value="ADF64823.1"/>
    <property type="molecule type" value="Genomic_DNA"/>
</dbReference>
<feature type="domain" description="DNA methylase adenine-specific" evidence="2">
    <location>
        <begin position="107"/>
        <end position="226"/>
    </location>
</feature>
<dbReference type="InterPro" id="IPR003356">
    <property type="entry name" value="DNA_methylase_A-5"/>
</dbReference>
<protein>
    <recommendedName>
        <fullName evidence="2">DNA methylase adenine-specific domain-containing protein</fullName>
    </recommendedName>
</protein>
<organism evidence="3 4">
    <name type="scientific">Enterobacter cloacae subsp. cloacae (strain ATCC 13047 / DSM 30054 / NBRC 13535 / NCTC 10005 / WDCM 00083 / NCDC 279-56)</name>
    <dbReference type="NCBI Taxonomy" id="716541"/>
    <lineage>
        <taxon>Bacteria</taxon>
        <taxon>Pseudomonadati</taxon>
        <taxon>Pseudomonadota</taxon>
        <taxon>Gammaproteobacteria</taxon>
        <taxon>Enterobacterales</taxon>
        <taxon>Enterobacteriaceae</taxon>
        <taxon>Enterobacter</taxon>
        <taxon>Enterobacter cloacae complex</taxon>
    </lineage>
</organism>
<dbReference type="eggNOG" id="COG0286">
    <property type="taxonomic scope" value="Bacteria"/>
</dbReference>
<name>A0A0H3CU99_ENTCC</name>
<keyword evidence="4" id="KW-1185">Reference proteome</keyword>
<comment type="similarity">
    <text evidence="1">Belongs to the N(4)/N(6)-methyltransferase family.</text>
</comment>
<dbReference type="KEGG" id="enc:ECL_A136"/>